<dbReference type="Proteomes" id="UP000254939">
    <property type="component" value="Unassembled WGS sequence"/>
</dbReference>
<gene>
    <name evidence="1" type="ORF">B5K06_31480</name>
</gene>
<comment type="caution">
    <text evidence="1">The sequence shown here is derived from an EMBL/GenBank/DDBJ whole genome shotgun (WGS) entry which is preliminary data.</text>
</comment>
<dbReference type="EMBL" id="NAAC01000045">
    <property type="protein sequence ID" value="RDJ03007.1"/>
    <property type="molecule type" value="Genomic_DNA"/>
</dbReference>
<protein>
    <recommendedName>
        <fullName evidence="3">DUF982 domain-containing protein</fullName>
    </recommendedName>
</protein>
<reference evidence="1 2" key="1">
    <citation type="submission" date="2017-03" db="EMBL/GenBank/DDBJ databases">
        <title>Genome analysis of Rhizobial strains effectives or ineffectives for nitrogen fixation isolated from bean seeds.</title>
        <authorList>
            <person name="Peralta H."/>
            <person name="Aguilar-Vera A."/>
            <person name="Mora Y."/>
            <person name="Vargas-Lagunas C."/>
            <person name="Girard L."/>
            <person name="Mora J."/>
        </authorList>
    </citation>
    <scope>NUCLEOTIDE SEQUENCE [LARGE SCALE GENOMIC DNA]</scope>
    <source>
        <strain evidence="1 2">CCGM3</strain>
    </source>
</reference>
<dbReference type="Gene3D" id="6.10.250.730">
    <property type="match status" value="1"/>
</dbReference>
<evidence type="ECO:0008006" key="3">
    <source>
        <dbReference type="Google" id="ProtNLM"/>
    </source>
</evidence>
<name>A0A370KF92_9HYPH</name>
<organism evidence="1 2">
    <name type="scientific">Rhizobium grahamii</name>
    <dbReference type="NCBI Taxonomy" id="1120045"/>
    <lineage>
        <taxon>Bacteria</taxon>
        <taxon>Pseudomonadati</taxon>
        <taxon>Pseudomonadota</taxon>
        <taxon>Alphaproteobacteria</taxon>
        <taxon>Hyphomicrobiales</taxon>
        <taxon>Rhizobiaceae</taxon>
        <taxon>Rhizobium/Agrobacterium group</taxon>
        <taxon>Rhizobium</taxon>
    </lineage>
</organism>
<evidence type="ECO:0000313" key="1">
    <source>
        <dbReference type="EMBL" id="RDJ03007.1"/>
    </source>
</evidence>
<sequence length="103" mass="11280">MIQQNRAGFEPLVLVVPGEQTYRRVASLRQAAEALLIAWPSDDGEEYMDAVKTCFDAMQGKLTAVEARAAFVRAAVEAGLPIIAMVASAGEIDSRGPERRFRR</sequence>
<dbReference type="OrthoDB" id="8455244at2"/>
<dbReference type="RefSeq" id="WP_016556253.1">
    <property type="nucleotide sequence ID" value="NZ_KZ857269.1"/>
</dbReference>
<dbReference type="InterPro" id="IPR010385">
    <property type="entry name" value="DUF982"/>
</dbReference>
<dbReference type="Pfam" id="PF06169">
    <property type="entry name" value="DUF982"/>
    <property type="match status" value="1"/>
</dbReference>
<proteinExistence type="predicted"/>
<accession>A0A370KF92</accession>
<dbReference type="AlphaFoldDB" id="A0A370KF92"/>
<evidence type="ECO:0000313" key="2">
    <source>
        <dbReference type="Proteomes" id="UP000254939"/>
    </source>
</evidence>